<dbReference type="Pfam" id="PF19259">
    <property type="entry name" value="Ty3_capsid"/>
    <property type="match status" value="1"/>
</dbReference>
<feature type="domain" description="Chromo" evidence="2">
    <location>
        <begin position="611"/>
        <end position="674"/>
    </location>
</feature>
<dbReference type="SUPFAM" id="SSF54160">
    <property type="entry name" value="Chromo domain-like"/>
    <property type="match status" value="1"/>
</dbReference>
<dbReference type="InterPro" id="IPR000953">
    <property type="entry name" value="Chromo/chromo_shadow_dom"/>
</dbReference>
<evidence type="ECO:0000259" key="2">
    <source>
        <dbReference type="PROSITE" id="PS50013"/>
    </source>
</evidence>
<organism evidence="3 4">
    <name type="scientific">Vitis vinifera</name>
    <name type="common">Grape</name>
    <dbReference type="NCBI Taxonomy" id="29760"/>
    <lineage>
        <taxon>Eukaryota</taxon>
        <taxon>Viridiplantae</taxon>
        <taxon>Streptophyta</taxon>
        <taxon>Embryophyta</taxon>
        <taxon>Tracheophyta</taxon>
        <taxon>Spermatophyta</taxon>
        <taxon>Magnoliopsida</taxon>
        <taxon>eudicotyledons</taxon>
        <taxon>Gunneridae</taxon>
        <taxon>Pentapetalae</taxon>
        <taxon>rosids</taxon>
        <taxon>Vitales</taxon>
        <taxon>Vitaceae</taxon>
        <taxon>Viteae</taxon>
        <taxon>Vitis</taxon>
    </lineage>
</organism>
<protein>
    <recommendedName>
        <fullName evidence="2">Chromo domain-containing protein</fullName>
    </recommendedName>
</protein>
<feature type="compositionally biased region" description="Basic residues" evidence="1">
    <location>
        <begin position="588"/>
        <end position="601"/>
    </location>
</feature>
<feature type="compositionally biased region" description="Basic and acidic residues" evidence="1">
    <location>
        <begin position="481"/>
        <end position="490"/>
    </location>
</feature>
<comment type="caution">
    <text evidence="3">The sequence shown here is derived from an EMBL/GenBank/DDBJ whole genome shotgun (WGS) entry which is preliminary data.</text>
</comment>
<feature type="region of interest" description="Disordered" evidence="1">
    <location>
        <begin position="451"/>
        <end position="490"/>
    </location>
</feature>
<accession>A0A438FL96</accession>
<gene>
    <name evidence="3" type="ORF">CK203_097083</name>
</gene>
<dbReference type="SMART" id="SM00298">
    <property type="entry name" value="CHROMO"/>
    <property type="match status" value="1"/>
</dbReference>
<dbReference type="InterPro" id="IPR016197">
    <property type="entry name" value="Chromo-like_dom_sf"/>
</dbReference>
<dbReference type="EMBL" id="QGNW01000867">
    <property type="protein sequence ID" value="RVW60260.1"/>
    <property type="molecule type" value="Genomic_DNA"/>
</dbReference>
<evidence type="ECO:0000256" key="1">
    <source>
        <dbReference type="SAM" id="MobiDB-lite"/>
    </source>
</evidence>
<feature type="region of interest" description="Disordered" evidence="1">
    <location>
        <begin position="123"/>
        <end position="160"/>
    </location>
</feature>
<feature type="compositionally biased region" description="Basic and acidic residues" evidence="1">
    <location>
        <begin position="137"/>
        <end position="148"/>
    </location>
</feature>
<dbReference type="InterPro" id="IPR045358">
    <property type="entry name" value="Ty3_capsid"/>
</dbReference>
<evidence type="ECO:0000313" key="3">
    <source>
        <dbReference type="EMBL" id="RVW60260.1"/>
    </source>
</evidence>
<dbReference type="InterPro" id="IPR023780">
    <property type="entry name" value="Chromo_domain"/>
</dbReference>
<name>A0A438FL96_VITVI</name>
<dbReference type="Pfam" id="PF00385">
    <property type="entry name" value="Chromo"/>
    <property type="match status" value="1"/>
</dbReference>
<feature type="region of interest" description="Disordered" evidence="1">
    <location>
        <begin position="583"/>
        <end position="611"/>
    </location>
</feature>
<reference evidence="3 4" key="1">
    <citation type="journal article" date="2018" name="PLoS Genet.">
        <title>Population sequencing reveals clonal diversity and ancestral inbreeding in the grapevine cultivar Chardonnay.</title>
        <authorList>
            <person name="Roach M.J."/>
            <person name="Johnson D.L."/>
            <person name="Bohlmann J."/>
            <person name="van Vuuren H.J."/>
            <person name="Jones S.J."/>
            <person name="Pretorius I.S."/>
            <person name="Schmidt S.A."/>
            <person name="Borneman A.R."/>
        </authorList>
    </citation>
    <scope>NUCLEOTIDE SEQUENCE [LARGE SCALE GENOMIC DNA]</scope>
    <source>
        <strain evidence="4">cv. Chardonnay</strain>
        <tissue evidence="3">Leaf</tissue>
    </source>
</reference>
<dbReference type="Proteomes" id="UP000288805">
    <property type="component" value="Unassembled WGS sequence"/>
</dbReference>
<dbReference type="AlphaFoldDB" id="A0A438FL96"/>
<proteinExistence type="predicted"/>
<evidence type="ECO:0000313" key="4">
    <source>
        <dbReference type="Proteomes" id="UP000288805"/>
    </source>
</evidence>
<sequence>MLTTNAPAYPTGLAPVTATKRSSSRRVLQPGECMAIESTGRIGISSLIPFTPFVRYLAMNNYDSFMWTADTPPTTKWTSQEGRLQCMKELAAKYEGEVAIMSQDASNDPPHGLYRRAWLRSGHKGSMSGSNVEETSEQTRGREAEPTARGRGRGKKDTSRDVVANMEARLAKVELAMADTREGLDLIEQGMEKGLEDLRERIQDLREGVLVSQVQPVSHEEFVSFQGKVLSMLASMESRIEALATRMESRDQEVRQELAIYKAAVSARVMATQEASRVEVPKPHRFSGNRDAKELDNFLWHMERYFEAIALTDEAAKVRTATLYLTDTATLWWRRRFADMEKGICTIETWDDFRREIKRQFYPEDVAYLARKNMRRLKHTGSIRDYVKEFSSLMLEIPNMTQEELLFNFMDNLQGWAEQELRRRGIQDLATAMAIAESLTDYKRGDSFKDESLEDSHAMGGGDEVPRDHNAPKKGSSKTSNVREGRDKAERREFTPKIKCFLCDGPHWARDCPKRKALSAMIEEREQEDEAHMGSMQLLGALQFNPKPSTPETSLLAGVQVKEEKGERVEVARTHMEEVTKGKVNSMGKRKQHSKHRKRTGLHPSEASREKEVKNILAERVTRRQGVPHVIDYLVRWKGLPKRQVSWEHADALRKFWKHIEKFQNEATTRTSTA</sequence>
<dbReference type="Gene3D" id="2.40.50.40">
    <property type="match status" value="1"/>
</dbReference>
<dbReference type="PROSITE" id="PS50013">
    <property type="entry name" value="CHROMO_2"/>
    <property type="match status" value="1"/>
</dbReference>